<dbReference type="InterPro" id="IPR010281">
    <property type="entry name" value="DUF885"/>
</dbReference>
<dbReference type="PANTHER" id="PTHR33361">
    <property type="entry name" value="GLR0591 PROTEIN"/>
    <property type="match status" value="1"/>
</dbReference>
<dbReference type="PANTHER" id="PTHR33361:SF2">
    <property type="entry name" value="DUF885 DOMAIN-CONTAINING PROTEIN"/>
    <property type="match status" value="1"/>
</dbReference>
<evidence type="ECO:0000313" key="2">
    <source>
        <dbReference type="EMBL" id="SNS41742.1"/>
    </source>
</evidence>
<accession>A0A239ECX5</accession>
<gene>
    <name evidence="2" type="ORF">SAMN06295912_10645</name>
</gene>
<name>A0A239ECX5_9SPHN</name>
<dbReference type="AlphaFoldDB" id="A0A239ECX5"/>
<organism evidence="2 3">
    <name type="scientific">Edaphosphingomonas laterariae</name>
    <dbReference type="NCBI Taxonomy" id="861865"/>
    <lineage>
        <taxon>Bacteria</taxon>
        <taxon>Pseudomonadati</taxon>
        <taxon>Pseudomonadota</taxon>
        <taxon>Alphaproteobacteria</taxon>
        <taxon>Sphingomonadales</taxon>
        <taxon>Rhizorhabdaceae</taxon>
        <taxon>Edaphosphingomonas</taxon>
    </lineage>
</organism>
<dbReference type="InterPro" id="IPR006311">
    <property type="entry name" value="TAT_signal"/>
</dbReference>
<feature type="signal peptide" evidence="1">
    <location>
        <begin position="1"/>
        <end position="27"/>
    </location>
</feature>
<proteinExistence type="predicted"/>
<keyword evidence="1" id="KW-0732">Signal</keyword>
<dbReference type="PROSITE" id="PS51318">
    <property type="entry name" value="TAT"/>
    <property type="match status" value="1"/>
</dbReference>
<evidence type="ECO:0000256" key="1">
    <source>
        <dbReference type="SAM" id="SignalP"/>
    </source>
</evidence>
<keyword evidence="3" id="KW-1185">Reference proteome</keyword>
<protein>
    <submittedName>
        <fullName evidence="2">Uncharacterized conserved protein, DUF885 familyt</fullName>
    </submittedName>
</protein>
<reference evidence="3" key="1">
    <citation type="submission" date="2017-06" db="EMBL/GenBank/DDBJ databases">
        <authorList>
            <person name="Varghese N."/>
            <person name="Submissions S."/>
        </authorList>
    </citation>
    <scope>NUCLEOTIDE SEQUENCE [LARGE SCALE GENOMIC DNA]</scope>
    <source>
        <strain evidence="3">LNB2</strain>
    </source>
</reference>
<dbReference type="Pfam" id="PF05960">
    <property type="entry name" value="DUF885"/>
    <property type="match status" value="1"/>
</dbReference>
<sequence length="604" mass="65063">MIDRRRFLEATAAGALLGLAGPRAAFAQSSADAALEALLQRHADAYLHRSPEEATSNNYDVGANAGLRALLDDRSLAARAGDRAAIAQALADLKRINRAALGQRAALDYDVASFVYETLTDLLGRYGYVDGNLRPSPYVVSQMNGAYYWLPDFIGSRHPIETRADADAWLARLAALATALDQESDRIRHDAGIGVVPPAFVIQKTIAQIKGLRDGAPLQSALIAPALKKIAAKGLGDYGARAEAIFRDRIAPALSRQIAALEAVAPKAVDTAGVWRLPDGDAYYAASVRSNTTADIAPGELHKVGLAQCQELIAEIDTLLKAQGMSQGSVGQRIAALNKDPRFQVSDDDAGRAKLLALAESSLKDVIARLPQAFGNVSVNPIVVRRIPPAIEAGAPGAFYSEGAPGEPGVYSLNLKNPAEHATWRLPTLTHHEGVPGHHFQYSVLAHAPELPLFRRMVRFSAYTEGWALYAQQVADELGLFENNPFGRIGYLQSELFRAARIVVDTGIHHERWTKDQAVKWMVENAGEQPLATEREVTRYAVYPGQACSFKVGANRIVAAREAARKAMGGAFDVRKFHDLVLESGPVPLAVLEKAVAGWAATSR</sequence>
<dbReference type="Proteomes" id="UP000198281">
    <property type="component" value="Unassembled WGS sequence"/>
</dbReference>
<dbReference type="EMBL" id="FZOS01000006">
    <property type="protein sequence ID" value="SNS41742.1"/>
    <property type="molecule type" value="Genomic_DNA"/>
</dbReference>
<dbReference type="RefSeq" id="WP_245842722.1">
    <property type="nucleotide sequence ID" value="NZ_FZOS01000006.1"/>
</dbReference>
<feature type="chain" id="PRO_5012737619" evidence="1">
    <location>
        <begin position="28"/>
        <end position="604"/>
    </location>
</feature>
<evidence type="ECO:0000313" key="3">
    <source>
        <dbReference type="Proteomes" id="UP000198281"/>
    </source>
</evidence>